<dbReference type="PANTHER" id="PTHR14305">
    <property type="entry name" value="E3 UBIQUITIN-PROTEIN LIGASE CCNB1IP1"/>
    <property type="match status" value="1"/>
</dbReference>
<dbReference type="GO" id="GO:0007131">
    <property type="term" value="P:reciprocal meiotic recombination"/>
    <property type="evidence" value="ECO:0007669"/>
    <property type="project" value="InterPro"/>
</dbReference>
<sequence length="242" mass="27948">MANMDSGSAPSGETLRRSSRSTRNDMSDGLFCNFHKCNTPLNGRVWVTRCLHVFCSEHGATHFHNNRIQVQCPVCNEVNVRENDVLLCDTNPNDMILAGLRPEKILRLLEKSFKMWKCQIDAERNHDSSKIHLLSTQIEEQTNNFKRSFREKEIEYSSHLAALQADYNDVMVKLKQVNQELETTKSSLRKYKVAYESLINTREPPVRRRSSHHMDLSSQVIPSSSLDEESLFRVTLRSLHDI</sequence>
<evidence type="ECO:0000256" key="1">
    <source>
        <dbReference type="SAM" id="Coils"/>
    </source>
</evidence>
<keyword evidence="4" id="KW-1185">Reference proteome</keyword>
<accession>A0A8S9WWP4</accession>
<feature type="compositionally biased region" description="Polar residues" evidence="2">
    <location>
        <begin position="1"/>
        <end position="11"/>
    </location>
</feature>
<dbReference type="Proteomes" id="UP000466442">
    <property type="component" value="Unassembled WGS sequence"/>
</dbReference>
<dbReference type="EMBL" id="WIXP02000013">
    <property type="protein sequence ID" value="KAF6200538.1"/>
    <property type="molecule type" value="Genomic_DNA"/>
</dbReference>
<dbReference type="AlphaFoldDB" id="A0A8S9WWP4"/>
<comment type="caution">
    <text evidence="3">The sequence shown here is derived from an EMBL/GenBank/DDBJ whole genome shotgun (WGS) entry which is preliminary data.</text>
</comment>
<keyword evidence="1" id="KW-0175">Coiled coil</keyword>
<name>A0A8S9WWP4_APOLU</name>
<dbReference type="GO" id="GO:0061630">
    <property type="term" value="F:ubiquitin protein ligase activity"/>
    <property type="evidence" value="ECO:0007669"/>
    <property type="project" value="InterPro"/>
</dbReference>
<organism evidence="3 4">
    <name type="scientific">Apolygus lucorum</name>
    <name type="common">Small green plant bug</name>
    <name type="synonym">Lygocoris lucorum</name>
    <dbReference type="NCBI Taxonomy" id="248454"/>
    <lineage>
        <taxon>Eukaryota</taxon>
        <taxon>Metazoa</taxon>
        <taxon>Ecdysozoa</taxon>
        <taxon>Arthropoda</taxon>
        <taxon>Hexapoda</taxon>
        <taxon>Insecta</taxon>
        <taxon>Pterygota</taxon>
        <taxon>Neoptera</taxon>
        <taxon>Paraneoptera</taxon>
        <taxon>Hemiptera</taxon>
        <taxon>Heteroptera</taxon>
        <taxon>Panheteroptera</taxon>
        <taxon>Cimicomorpha</taxon>
        <taxon>Miridae</taxon>
        <taxon>Mirini</taxon>
        <taxon>Apolygus</taxon>
    </lineage>
</organism>
<reference evidence="3" key="1">
    <citation type="journal article" date="2021" name="Mol. Ecol. Resour.">
        <title>Apolygus lucorum genome provides insights into omnivorousness and mesophyll feeding.</title>
        <authorList>
            <person name="Liu Y."/>
            <person name="Liu H."/>
            <person name="Wang H."/>
            <person name="Huang T."/>
            <person name="Liu B."/>
            <person name="Yang B."/>
            <person name="Yin L."/>
            <person name="Li B."/>
            <person name="Zhang Y."/>
            <person name="Zhang S."/>
            <person name="Jiang F."/>
            <person name="Zhang X."/>
            <person name="Ren Y."/>
            <person name="Wang B."/>
            <person name="Wang S."/>
            <person name="Lu Y."/>
            <person name="Wu K."/>
            <person name="Fan W."/>
            <person name="Wang G."/>
        </authorList>
    </citation>
    <scope>NUCLEOTIDE SEQUENCE</scope>
    <source>
        <strain evidence="3">12Hb</strain>
    </source>
</reference>
<feature type="coiled-coil region" evidence="1">
    <location>
        <begin position="160"/>
        <end position="194"/>
    </location>
</feature>
<dbReference type="OrthoDB" id="441210at2759"/>
<dbReference type="PANTHER" id="PTHR14305:SF0">
    <property type="entry name" value="E3 UBIQUITIN-PROTEIN LIGASE CCNB1IP1"/>
    <property type="match status" value="1"/>
</dbReference>
<feature type="region of interest" description="Disordered" evidence="2">
    <location>
        <begin position="1"/>
        <end position="23"/>
    </location>
</feature>
<evidence type="ECO:0000313" key="3">
    <source>
        <dbReference type="EMBL" id="KAF6200538.1"/>
    </source>
</evidence>
<proteinExistence type="predicted"/>
<dbReference type="GO" id="GO:0000795">
    <property type="term" value="C:synaptonemal complex"/>
    <property type="evidence" value="ECO:0007669"/>
    <property type="project" value="InterPro"/>
</dbReference>
<evidence type="ECO:0000256" key="2">
    <source>
        <dbReference type="SAM" id="MobiDB-lite"/>
    </source>
</evidence>
<protein>
    <recommendedName>
        <fullName evidence="5">RING-type domain-containing protein</fullName>
    </recommendedName>
</protein>
<gene>
    <name evidence="3" type="ORF">GE061_004981</name>
</gene>
<evidence type="ECO:0008006" key="5">
    <source>
        <dbReference type="Google" id="ProtNLM"/>
    </source>
</evidence>
<evidence type="ECO:0000313" key="4">
    <source>
        <dbReference type="Proteomes" id="UP000466442"/>
    </source>
</evidence>
<dbReference type="InterPro" id="IPR042448">
    <property type="entry name" value="CCNB1IP1"/>
</dbReference>